<comment type="caution">
    <text evidence="1">The sequence shown here is derived from an EMBL/GenBank/DDBJ whole genome shotgun (WGS) entry which is preliminary data.</text>
</comment>
<gene>
    <name evidence="1" type="ORF">J2736_004613</name>
</gene>
<proteinExistence type="predicted"/>
<evidence type="ECO:0000313" key="1">
    <source>
        <dbReference type="EMBL" id="MDR6553406.1"/>
    </source>
</evidence>
<dbReference type="EMBL" id="JAVDSB010000010">
    <property type="protein sequence ID" value="MDR6553406.1"/>
    <property type="molecule type" value="Genomic_DNA"/>
</dbReference>
<accession>A0ABU1P101</accession>
<keyword evidence="2" id="KW-1185">Reference proteome</keyword>
<organism evidence="1 2">
    <name type="scientific">Paenibacillus qinlingensis</name>
    <dbReference type="NCBI Taxonomy" id="1837343"/>
    <lineage>
        <taxon>Bacteria</taxon>
        <taxon>Bacillati</taxon>
        <taxon>Bacillota</taxon>
        <taxon>Bacilli</taxon>
        <taxon>Bacillales</taxon>
        <taxon>Paenibacillaceae</taxon>
        <taxon>Paenibacillus</taxon>
    </lineage>
</organism>
<dbReference type="Proteomes" id="UP001267290">
    <property type="component" value="Unassembled WGS sequence"/>
</dbReference>
<evidence type="ECO:0000313" key="2">
    <source>
        <dbReference type="Proteomes" id="UP001267290"/>
    </source>
</evidence>
<sequence>MSFQFRTSEFEMDHEAYMDFLLRHHDELNLPYTFGMKLSFISSPLLLGKAMLIISEESYDIVGAAGFGYGTGPADYEDQHICQIEVAFIEKELRKSPLFVQGFRALIHAIKKGNPDVRQVQFWTSAAEDDGLDRLFAKFLALPGSTKSIVNHLALFTIPFHELEAYCNRLR</sequence>
<evidence type="ECO:0008006" key="3">
    <source>
        <dbReference type="Google" id="ProtNLM"/>
    </source>
</evidence>
<protein>
    <recommendedName>
        <fullName evidence="3">N-acetyltransferase domain-containing protein</fullName>
    </recommendedName>
</protein>
<dbReference type="RefSeq" id="WP_310500877.1">
    <property type="nucleotide sequence ID" value="NZ_JAVDSB010000010.1"/>
</dbReference>
<reference evidence="1 2" key="1">
    <citation type="submission" date="2023-07" db="EMBL/GenBank/DDBJ databases">
        <title>Sorghum-associated microbial communities from plants grown in Nebraska, USA.</title>
        <authorList>
            <person name="Schachtman D."/>
        </authorList>
    </citation>
    <scope>NUCLEOTIDE SEQUENCE [LARGE SCALE GENOMIC DNA]</scope>
    <source>
        <strain evidence="1 2">CC258</strain>
    </source>
</reference>
<name>A0ABU1P101_9BACL</name>